<protein>
    <submittedName>
        <fullName evidence="4">Uncharacterized protein</fullName>
    </submittedName>
</protein>
<keyword evidence="2" id="KW-0597">Phosphoprotein</keyword>
<comment type="caution">
    <text evidence="4">The sequence shown here is derived from an EMBL/GenBank/DDBJ whole genome shotgun (WGS) entry which is preliminary data.</text>
</comment>
<dbReference type="InterPro" id="IPR008025">
    <property type="entry name" value="CPI-17"/>
</dbReference>
<evidence type="ECO:0000256" key="2">
    <source>
        <dbReference type="ARBA" id="ARBA00022553"/>
    </source>
</evidence>
<gene>
    <name evidence="4" type="primary">Necator_chrV.g18295</name>
    <name evidence="4" type="ORF">RB195_013504</name>
</gene>
<evidence type="ECO:0000256" key="3">
    <source>
        <dbReference type="ARBA" id="ARBA00023272"/>
    </source>
</evidence>
<proteinExistence type="inferred from homology"/>
<dbReference type="Proteomes" id="UP001303046">
    <property type="component" value="Unassembled WGS sequence"/>
</dbReference>
<keyword evidence="3" id="KW-0650">Protein phosphatase inhibitor</keyword>
<evidence type="ECO:0000313" key="5">
    <source>
        <dbReference type="Proteomes" id="UP001303046"/>
    </source>
</evidence>
<dbReference type="SUPFAM" id="SSF81790">
    <property type="entry name" value="Myosin phosphatase inhibitor 17kDa protein, CPI-17"/>
    <property type="match status" value="1"/>
</dbReference>
<name>A0ABR1DXB7_NECAM</name>
<accession>A0ABR1DXB7</accession>
<dbReference type="PANTHER" id="PTHR16188:SF14">
    <property type="entry name" value="GEO07393P1"/>
    <property type="match status" value="1"/>
</dbReference>
<evidence type="ECO:0000313" key="4">
    <source>
        <dbReference type="EMBL" id="KAK6754546.1"/>
    </source>
</evidence>
<dbReference type="EMBL" id="JAVFWL010000005">
    <property type="protein sequence ID" value="KAK6754546.1"/>
    <property type="molecule type" value="Genomic_DNA"/>
</dbReference>
<sequence length="133" mass="15668">MYRVIFELSSTIIHFKRNGTMSTEIKHARFPKDAQTRREERNRVLTMKYGKQQMMLIRKRMKIENWIDAEVAKLFNGNENNGVDIDVDALLDLDSVPAKRKFVFDNLQRSHCPASMDKITMFLDEMIDQLNTL</sequence>
<dbReference type="PANTHER" id="PTHR16188">
    <property type="entry name" value="PROTEIN PHOSPHATASE 1 INHIBITOR POTENTIATED BY PROTEIN KINASE C"/>
    <property type="match status" value="1"/>
</dbReference>
<reference evidence="4 5" key="1">
    <citation type="submission" date="2023-08" db="EMBL/GenBank/DDBJ databases">
        <title>A Necator americanus chromosomal reference genome.</title>
        <authorList>
            <person name="Ilik V."/>
            <person name="Petrzelkova K.J."/>
            <person name="Pardy F."/>
            <person name="Fuh T."/>
            <person name="Niatou-Singa F.S."/>
            <person name="Gouil Q."/>
            <person name="Baker L."/>
            <person name="Ritchie M.E."/>
            <person name="Jex A.R."/>
            <person name="Gazzola D."/>
            <person name="Li H."/>
            <person name="Toshio Fujiwara R."/>
            <person name="Zhan B."/>
            <person name="Aroian R.V."/>
            <person name="Pafco B."/>
            <person name="Schwarz E.M."/>
        </authorList>
    </citation>
    <scope>NUCLEOTIDE SEQUENCE [LARGE SCALE GENOMIC DNA]</scope>
    <source>
        <strain evidence="4 5">Aroian</strain>
        <tissue evidence="4">Whole animal</tissue>
    </source>
</reference>
<organism evidence="4 5">
    <name type="scientific">Necator americanus</name>
    <name type="common">Human hookworm</name>
    <dbReference type="NCBI Taxonomy" id="51031"/>
    <lineage>
        <taxon>Eukaryota</taxon>
        <taxon>Metazoa</taxon>
        <taxon>Ecdysozoa</taxon>
        <taxon>Nematoda</taxon>
        <taxon>Chromadorea</taxon>
        <taxon>Rhabditida</taxon>
        <taxon>Rhabditina</taxon>
        <taxon>Rhabditomorpha</taxon>
        <taxon>Strongyloidea</taxon>
        <taxon>Ancylostomatidae</taxon>
        <taxon>Bunostominae</taxon>
        <taxon>Necator</taxon>
    </lineage>
</organism>
<evidence type="ECO:0000256" key="1">
    <source>
        <dbReference type="ARBA" id="ARBA00005483"/>
    </source>
</evidence>
<dbReference type="Pfam" id="PF05361">
    <property type="entry name" value="PP1_inhibitor"/>
    <property type="match status" value="1"/>
</dbReference>
<dbReference type="InterPro" id="IPR036658">
    <property type="entry name" value="CPI-17_sf"/>
</dbReference>
<comment type="similarity">
    <text evidence="1">Belongs to the PP1 inhibitor family.</text>
</comment>
<keyword evidence="5" id="KW-1185">Reference proteome</keyword>
<dbReference type="Gene3D" id="1.10.150.220">
    <property type="entry name" value="CPI-17"/>
    <property type="match status" value="1"/>
</dbReference>